<keyword evidence="1" id="KW-0805">Transcription regulation</keyword>
<name>A0A803MA27_CHEQI</name>
<dbReference type="InterPro" id="IPR001606">
    <property type="entry name" value="ARID_dom"/>
</dbReference>
<keyword evidence="2" id="KW-0238">DNA-binding</keyword>
<accession>A0A803MA27</accession>
<dbReference type="Gramene" id="AUR62025753-RA">
    <property type="protein sequence ID" value="AUR62025753-RA:cds"/>
    <property type="gene ID" value="AUR62025753"/>
</dbReference>
<feature type="domain" description="ARID" evidence="6">
    <location>
        <begin position="187"/>
        <end position="247"/>
    </location>
</feature>
<keyword evidence="8" id="KW-1185">Reference proteome</keyword>
<proteinExistence type="predicted"/>
<evidence type="ECO:0000256" key="4">
    <source>
        <dbReference type="ARBA" id="ARBA00023242"/>
    </source>
</evidence>
<dbReference type="GO" id="GO:0003677">
    <property type="term" value="F:DNA binding"/>
    <property type="evidence" value="ECO:0007669"/>
    <property type="project" value="UniProtKB-KW"/>
</dbReference>
<dbReference type="GO" id="GO:0006357">
    <property type="term" value="P:regulation of transcription by RNA polymerase II"/>
    <property type="evidence" value="ECO:0007669"/>
    <property type="project" value="InterPro"/>
</dbReference>
<evidence type="ECO:0000259" key="6">
    <source>
        <dbReference type="SMART" id="SM00501"/>
    </source>
</evidence>
<dbReference type="EnsemblPlants" id="AUR62025753-RA">
    <property type="protein sequence ID" value="AUR62025753-RA:cds"/>
    <property type="gene ID" value="AUR62025753"/>
</dbReference>
<dbReference type="GO" id="GO:0005634">
    <property type="term" value="C:nucleus"/>
    <property type="evidence" value="ECO:0007669"/>
    <property type="project" value="TreeGrafter"/>
</dbReference>
<dbReference type="SMART" id="SM00501">
    <property type="entry name" value="BRIGHT"/>
    <property type="match status" value="1"/>
</dbReference>
<feature type="compositionally biased region" description="Basic and acidic residues" evidence="5">
    <location>
        <begin position="91"/>
        <end position="136"/>
    </location>
</feature>
<dbReference type="SUPFAM" id="SSF46774">
    <property type="entry name" value="ARID-like"/>
    <property type="match status" value="1"/>
</dbReference>
<dbReference type="PANTHER" id="PTHR15348">
    <property type="entry name" value="AT-RICH INTERACTIVE DOMAIN-CONTAINING PROTEIN ARID DOMAIN- CONTAINING PROTEIN DEAD RINGER PROTEIN B-CELL REGULATOR OF IGH TRANSCRIPTION BRIGHT"/>
    <property type="match status" value="1"/>
</dbReference>
<evidence type="ECO:0000256" key="1">
    <source>
        <dbReference type="ARBA" id="ARBA00023015"/>
    </source>
</evidence>
<reference evidence="7" key="1">
    <citation type="journal article" date="2017" name="Nature">
        <title>The genome of Chenopodium quinoa.</title>
        <authorList>
            <person name="Jarvis D.E."/>
            <person name="Ho Y.S."/>
            <person name="Lightfoot D.J."/>
            <person name="Schmoeckel S.M."/>
            <person name="Li B."/>
            <person name="Borm T.J.A."/>
            <person name="Ohyanagi H."/>
            <person name="Mineta K."/>
            <person name="Michell C.T."/>
            <person name="Saber N."/>
            <person name="Kharbatia N.M."/>
            <person name="Rupper R.R."/>
            <person name="Sharp A.R."/>
            <person name="Dally N."/>
            <person name="Boughton B.A."/>
            <person name="Woo Y.H."/>
            <person name="Gao G."/>
            <person name="Schijlen E.G.W.M."/>
            <person name="Guo X."/>
            <person name="Momin A.A."/>
            <person name="Negrao S."/>
            <person name="Al-Babili S."/>
            <person name="Gehring C."/>
            <person name="Roessner U."/>
            <person name="Jung C."/>
            <person name="Murphy K."/>
            <person name="Arold S.T."/>
            <person name="Gojobori T."/>
            <person name="van der Linden C.G."/>
            <person name="van Loo E.N."/>
            <person name="Jellen E.N."/>
            <person name="Maughan P.J."/>
            <person name="Tester M."/>
        </authorList>
    </citation>
    <scope>NUCLEOTIDE SEQUENCE [LARGE SCALE GENOMIC DNA]</scope>
    <source>
        <strain evidence="7">cv. PI 614886</strain>
    </source>
</reference>
<organism evidence="7 8">
    <name type="scientific">Chenopodium quinoa</name>
    <name type="common">Quinoa</name>
    <dbReference type="NCBI Taxonomy" id="63459"/>
    <lineage>
        <taxon>Eukaryota</taxon>
        <taxon>Viridiplantae</taxon>
        <taxon>Streptophyta</taxon>
        <taxon>Embryophyta</taxon>
        <taxon>Tracheophyta</taxon>
        <taxon>Spermatophyta</taxon>
        <taxon>Magnoliopsida</taxon>
        <taxon>eudicotyledons</taxon>
        <taxon>Gunneridae</taxon>
        <taxon>Pentapetalae</taxon>
        <taxon>Caryophyllales</taxon>
        <taxon>Chenopodiaceae</taxon>
        <taxon>Chenopodioideae</taxon>
        <taxon>Atripliceae</taxon>
        <taxon>Chenopodium</taxon>
    </lineage>
</organism>
<sequence>KLEPGPVDVAIDGGEEEEDTEDELENQLEPRPADVSIDGGKVLHVEVSLEKNSDKIVDSPTHGVENNKTVHAGNVKPSVDDDGIPVPEASVKSKEGTIKKPVISDDKGSIRPDTEEGHDIKSDDSLKDRRSGDETISRNQSSSLKEEEPKNVAKTKEGAMDVDDKIPSLASKFDIDTTGGGESGTEDEQAAFMMELDKFHKERSLDFKPPKFYGEPLNLLKTCTTVSWTFRIFYEKALLDYERYRTSSDGSSIPGSLAVPMGAENQGSGSGRARRVAAARAMEGWHSQRVLDNGEVSDPIIKDKNLISLSKKERQLKNLGELKRKNPSSTDHAVKPARKVQKLQSETTVIDIGSPADWVKINVRETKDCYEVYALVPGLLREELLITGVLLGAAGQMPLMLVRVQSDPAGRLVISGEPENPDNPWSVTPFKKGYEPSDLILEG</sequence>
<evidence type="ECO:0000313" key="8">
    <source>
        <dbReference type="Proteomes" id="UP000596660"/>
    </source>
</evidence>
<protein>
    <recommendedName>
        <fullName evidence="6">ARID domain-containing protein</fullName>
    </recommendedName>
</protein>
<evidence type="ECO:0000256" key="3">
    <source>
        <dbReference type="ARBA" id="ARBA00023163"/>
    </source>
</evidence>
<dbReference type="AlphaFoldDB" id="A0A803MA27"/>
<dbReference type="Proteomes" id="UP000596660">
    <property type="component" value="Unplaced"/>
</dbReference>
<reference evidence="7" key="2">
    <citation type="submission" date="2021-03" db="UniProtKB">
        <authorList>
            <consortium name="EnsemblPlants"/>
        </authorList>
    </citation>
    <scope>IDENTIFICATION</scope>
</reference>
<feature type="region of interest" description="Disordered" evidence="5">
    <location>
        <begin position="53"/>
        <end position="163"/>
    </location>
</feature>
<feature type="compositionally biased region" description="Acidic residues" evidence="5">
    <location>
        <begin position="13"/>
        <end position="26"/>
    </location>
</feature>
<feature type="compositionally biased region" description="Basic and acidic residues" evidence="5">
    <location>
        <begin position="144"/>
        <end position="163"/>
    </location>
</feature>
<keyword evidence="3" id="KW-0804">Transcription</keyword>
<keyword evidence="4" id="KW-0539">Nucleus</keyword>
<evidence type="ECO:0000256" key="2">
    <source>
        <dbReference type="ARBA" id="ARBA00023125"/>
    </source>
</evidence>
<dbReference type="InterPro" id="IPR036431">
    <property type="entry name" value="ARID_dom_sf"/>
</dbReference>
<evidence type="ECO:0000313" key="7">
    <source>
        <dbReference type="EnsemblPlants" id="AUR62025753-RA:cds"/>
    </source>
</evidence>
<dbReference type="PANTHER" id="PTHR15348:SF0">
    <property type="entry name" value="PROTEIN DEAD RINGER"/>
    <property type="match status" value="1"/>
</dbReference>
<dbReference type="InterPro" id="IPR045147">
    <property type="entry name" value="ARI3A/B/C"/>
</dbReference>
<feature type="region of interest" description="Disordered" evidence="5">
    <location>
        <begin position="1"/>
        <end position="38"/>
    </location>
</feature>
<evidence type="ECO:0000256" key="5">
    <source>
        <dbReference type="SAM" id="MobiDB-lite"/>
    </source>
</evidence>